<protein>
    <submittedName>
        <fullName evidence="2">Uncharacterized protein</fullName>
    </submittedName>
</protein>
<keyword evidence="3" id="KW-1185">Reference proteome</keyword>
<comment type="caution">
    <text evidence="2">The sequence shown here is derived from an EMBL/GenBank/DDBJ whole genome shotgun (WGS) entry which is preliminary data.</text>
</comment>
<feature type="compositionally biased region" description="Low complexity" evidence="1">
    <location>
        <begin position="74"/>
        <end position="90"/>
    </location>
</feature>
<dbReference type="AlphaFoldDB" id="A0A8K0RDW9"/>
<evidence type="ECO:0000313" key="2">
    <source>
        <dbReference type="EMBL" id="KAH7092024.1"/>
    </source>
</evidence>
<evidence type="ECO:0000256" key="1">
    <source>
        <dbReference type="SAM" id="MobiDB-lite"/>
    </source>
</evidence>
<feature type="region of interest" description="Disordered" evidence="1">
    <location>
        <begin position="68"/>
        <end position="142"/>
    </location>
</feature>
<evidence type="ECO:0000313" key="3">
    <source>
        <dbReference type="Proteomes" id="UP000813461"/>
    </source>
</evidence>
<proteinExistence type="predicted"/>
<dbReference type="EMBL" id="JAGMVJ010000003">
    <property type="protein sequence ID" value="KAH7092024.1"/>
    <property type="molecule type" value="Genomic_DNA"/>
</dbReference>
<dbReference type="Proteomes" id="UP000813461">
    <property type="component" value="Unassembled WGS sequence"/>
</dbReference>
<accession>A0A8K0RDW9</accession>
<organism evidence="2 3">
    <name type="scientific">Paraphoma chrysanthemicola</name>
    <dbReference type="NCBI Taxonomy" id="798071"/>
    <lineage>
        <taxon>Eukaryota</taxon>
        <taxon>Fungi</taxon>
        <taxon>Dikarya</taxon>
        <taxon>Ascomycota</taxon>
        <taxon>Pezizomycotina</taxon>
        <taxon>Dothideomycetes</taxon>
        <taxon>Pleosporomycetidae</taxon>
        <taxon>Pleosporales</taxon>
        <taxon>Pleosporineae</taxon>
        <taxon>Phaeosphaeriaceae</taxon>
        <taxon>Paraphoma</taxon>
    </lineage>
</organism>
<gene>
    <name evidence="2" type="ORF">FB567DRAFT_229297</name>
</gene>
<sequence>MMLLVCQWLSSASGSTSHLQRVPKVESFARIHDSLLHNSEAFALFQKPHKSLNTCSLGILKYPSTRNKSFGKTSMSSNPSNSDSPSSFNGSPPPASGWPAARNNYDWRNVDGTGSGNEWGMPHRGPEDPGWDDSGLREQGKNASYEVVWKTMTRR</sequence>
<name>A0A8K0RDW9_9PLEO</name>
<reference evidence="2" key="1">
    <citation type="journal article" date="2021" name="Nat. Commun.">
        <title>Genetic determinants of endophytism in the Arabidopsis root mycobiome.</title>
        <authorList>
            <person name="Mesny F."/>
            <person name="Miyauchi S."/>
            <person name="Thiergart T."/>
            <person name="Pickel B."/>
            <person name="Atanasova L."/>
            <person name="Karlsson M."/>
            <person name="Huettel B."/>
            <person name="Barry K.W."/>
            <person name="Haridas S."/>
            <person name="Chen C."/>
            <person name="Bauer D."/>
            <person name="Andreopoulos W."/>
            <person name="Pangilinan J."/>
            <person name="LaButti K."/>
            <person name="Riley R."/>
            <person name="Lipzen A."/>
            <person name="Clum A."/>
            <person name="Drula E."/>
            <person name="Henrissat B."/>
            <person name="Kohler A."/>
            <person name="Grigoriev I.V."/>
            <person name="Martin F.M."/>
            <person name="Hacquard S."/>
        </authorList>
    </citation>
    <scope>NUCLEOTIDE SEQUENCE</scope>
    <source>
        <strain evidence="2">MPI-SDFR-AT-0120</strain>
    </source>
</reference>